<name>A0A3D8Q7L8_9HELO</name>
<evidence type="ECO:0000256" key="1">
    <source>
        <dbReference type="ARBA" id="ARBA00022737"/>
    </source>
</evidence>
<dbReference type="InterPro" id="IPR056884">
    <property type="entry name" value="NPHP3-like_N"/>
</dbReference>
<keyword evidence="1" id="KW-0677">Repeat</keyword>
<evidence type="ECO:0000259" key="2">
    <source>
        <dbReference type="Pfam" id="PF24883"/>
    </source>
</evidence>
<comment type="caution">
    <text evidence="3">The sequence shown here is derived from an EMBL/GenBank/DDBJ whole genome shotgun (WGS) entry which is preliminary data.</text>
</comment>
<sequence>MKVSSNHDEPYVTPSTGRFQVYDPALEQKLKTLDPVAMQAEMRETQLERERGESLRVGIPGYGESILLSATVEKAWLDQKPAIVTFFRQQDDSKSSMSAMVRNLIYQLLDLCDQSIYADLLAIYQGDGYPLPPFVPLWNCFAPMHREFKVYECS</sequence>
<dbReference type="EMBL" id="PDLN01000022">
    <property type="protein sequence ID" value="RDW57801.1"/>
    <property type="molecule type" value="Genomic_DNA"/>
</dbReference>
<dbReference type="Pfam" id="PF24883">
    <property type="entry name" value="NPHP3_N"/>
    <property type="match status" value="1"/>
</dbReference>
<keyword evidence="4" id="KW-1185">Reference proteome</keyword>
<feature type="domain" description="Nephrocystin 3-like N-terminal" evidence="2">
    <location>
        <begin position="58"/>
        <end position="139"/>
    </location>
</feature>
<dbReference type="Proteomes" id="UP000256328">
    <property type="component" value="Unassembled WGS sequence"/>
</dbReference>
<protein>
    <recommendedName>
        <fullName evidence="2">Nephrocystin 3-like N-terminal domain-containing protein</fullName>
    </recommendedName>
</protein>
<reference evidence="3 4" key="1">
    <citation type="journal article" date="2018" name="IMA Fungus">
        <title>IMA Genome-F 9: Draft genome sequence of Annulohypoxylon stygium, Aspergillus mulundensis, Berkeleyomyces basicola (syn. Thielaviopsis basicola), Ceratocystis smalleyi, two Cercospora beticola strains, Coleophoma cylindrospora, Fusarium fracticaudum, Phialophora cf. hyalina, and Morchella septimelata.</title>
        <authorList>
            <person name="Wingfield B.D."/>
            <person name="Bills G.F."/>
            <person name="Dong Y."/>
            <person name="Huang W."/>
            <person name="Nel W.J."/>
            <person name="Swalarsk-Parry B.S."/>
            <person name="Vaghefi N."/>
            <person name="Wilken P.M."/>
            <person name="An Z."/>
            <person name="de Beer Z.W."/>
            <person name="De Vos L."/>
            <person name="Chen L."/>
            <person name="Duong T.A."/>
            <person name="Gao Y."/>
            <person name="Hammerbacher A."/>
            <person name="Kikkert J.R."/>
            <person name="Li Y."/>
            <person name="Li H."/>
            <person name="Li K."/>
            <person name="Li Q."/>
            <person name="Liu X."/>
            <person name="Ma X."/>
            <person name="Naidoo K."/>
            <person name="Pethybridge S.J."/>
            <person name="Sun J."/>
            <person name="Steenkamp E.T."/>
            <person name="van der Nest M.A."/>
            <person name="van Wyk S."/>
            <person name="Wingfield M.J."/>
            <person name="Xiong C."/>
            <person name="Yue Q."/>
            <person name="Zhang X."/>
        </authorList>
    </citation>
    <scope>NUCLEOTIDE SEQUENCE [LARGE SCALE GENOMIC DNA]</scope>
    <source>
        <strain evidence="3 4">BP5796</strain>
    </source>
</reference>
<organism evidence="3 4">
    <name type="scientific">Coleophoma crateriformis</name>
    <dbReference type="NCBI Taxonomy" id="565419"/>
    <lineage>
        <taxon>Eukaryota</taxon>
        <taxon>Fungi</taxon>
        <taxon>Dikarya</taxon>
        <taxon>Ascomycota</taxon>
        <taxon>Pezizomycotina</taxon>
        <taxon>Leotiomycetes</taxon>
        <taxon>Helotiales</taxon>
        <taxon>Dermateaceae</taxon>
        <taxon>Coleophoma</taxon>
    </lineage>
</organism>
<evidence type="ECO:0000313" key="3">
    <source>
        <dbReference type="EMBL" id="RDW57801.1"/>
    </source>
</evidence>
<gene>
    <name evidence="3" type="ORF">BP5796_12602</name>
</gene>
<evidence type="ECO:0000313" key="4">
    <source>
        <dbReference type="Proteomes" id="UP000256328"/>
    </source>
</evidence>
<dbReference type="AlphaFoldDB" id="A0A3D8Q7L8"/>
<proteinExistence type="predicted"/>
<accession>A0A3D8Q7L8</accession>